<dbReference type="CDD" id="cd00190">
    <property type="entry name" value="Tryp_SPc"/>
    <property type="match status" value="1"/>
</dbReference>
<feature type="signal peptide" evidence="7">
    <location>
        <begin position="1"/>
        <end position="16"/>
    </location>
</feature>
<dbReference type="InterPro" id="IPR009003">
    <property type="entry name" value="Peptidase_S1_PA"/>
</dbReference>
<dbReference type="InterPro" id="IPR033116">
    <property type="entry name" value="TRYPSIN_SER"/>
</dbReference>
<keyword evidence="3 7" id="KW-0732">Signal</keyword>
<keyword evidence="4" id="KW-1015">Disulfide bond</keyword>
<keyword evidence="2" id="KW-0964">Secreted</keyword>
<dbReference type="GO" id="GO:0004252">
    <property type="term" value="F:serine-type endopeptidase activity"/>
    <property type="evidence" value="ECO:0007669"/>
    <property type="project" value="InterPro"/>
</dbReference>
<dbReference type="Gene3D" id="2.130.10.130">
    <property type="entry name" value="Integrin alpha, N-terminal"/>
    <property type="match status" value="3"/>
</dbReference>
<protein>
    <recommendedName>
        <fullName evidence="8">Peptidase S1 domain-containing protein</fullName>
    </recommendedName>
</protein>
<proteinExistence type="predicted"/>
<feature type="domain" description="Peptidase S1" evidence="8">
    <location>
        <begin position="183"/>
        <end position="417"/>
    </location>
</feature>
<dbReference type="PROSITE" id="PS00135">
    <property type="entry name" value="TRYPSIN_SER"/>
    <property type="match status" value="1"/>
</dbReference>
<keyword evidence="6" id="KW-1133">Transmembrane helix</keyword>
<dbReference type="PANTHER" id="PTHR46580:SF4">
    <property type="entry name" value="ATP_GTP-BINDING PROTEIN"/>
    <property type="match status" value="1"/>
</dbReference>
<dbReference type="SUPFAM" id="SSF69318">
    <property type="entry name" value="Integrin alpha N-terminal domain"/>
    <property type="match status" value="2"/>
</dbReference>
<dbReference type="InterPro" id="IPR018114">
    <property type="entry name" value="TRYPSIN_HIS"/>
</dbReference>
<evidence type="ECO:0000256" key="1">
    <source>
        <dbReference type="ARBA" id="ARBA00004613"/>
    </source>
</evidence>
<dbReference type="PROSITE" id="PS50240">
    <property type="entry name" value="TRYPSIN_DOM"/>
    <property type="match status" value="1"/>
</dbReference>
<evidence type="ECO:0000259" key="8">
    <source>
        <dbReference type="PROSITE" id="PS50240"/>
    </source>
</evidence>
<keyword evidence="5" id="KW-0378">Hydrolase</keyword>
<evidence type="ECO:0000313" key="9">
    <source>
        <dbReference type="EMBL" id="CAE7291900.1"/>
    </source>
</evidence>
<accession>A0A812NK53</accession>
<gene>
    <name evidence="9" type="ORF">SNAT2548_LOCUS15388</name>
</gene>
<comment type="caution">
    <text evidence="9">The sequence shown here is derived from an EMBL/GenBank/DDBJ whole genome shotgun (WGS) entry which is preliminary data.</text>
</comment>
<dbReference type="InterPro" id="IPR013517">
    <property type="entry name" value="FG-GAP"/>
</dbReference>
<dbReference type="Gene3D" id="2.10.50.10">
    <property type="entry name" value="Tumor Necrosis Factor Receptor, subunit A, domain 2"/>
    <property type="match status" value="1"/>
</dbReference>
<dbReference type="GO" id="GO:0005576">
    <property type="term" value="C:extracellular region"/>
    <property type="evidence" value="ECO:0007669"/>
    <property type="project" value="UniProtKB-SubCell"/>
</dbReference>
<dbReference type="EMBL" id="CAJNDS010001957">
    <property type="protein sequence ID" value="CAE7291900.1"/>
    <property type="molecule type" value="Genomic_DNA"/>
</dbReference>
<dbReference type="Proteomes" id="UP000604046">
    <property type="component" value="Unassembled WGS sequence"/>
</dbReference>
<evidence type="ECO:0000256" key="2">
    <source>
        <dbReference type="ARBA" id="ARBA00022525"/>
    </source>
</evidence>
<feature type="chain" id="PRO_5032502193" description="Peptidase S1 domain-containing protein" evidence="7">
    <location>
        <begin position="17"/>
        <end position="1605"/>
    </location>
</feature>
<evidence type="ECO:0000256" key="6">
    <source>
        <dbReference type="SAM" id="Phobius"/>
    </source>
</evidence>
<organism evidence="9 10">
    <name type="scientific">Symbiodinium natans</name>
    <dbReference type="NCBI Taxonomy" id="878477"/>
    <lineage>
        <taxon>Eukaryota</taxon>
        <taxon>Sar</taxon>
        <taxon>Alveolata</taxon>
        <taxon>Dinophyceae</taxon>
        <taxon>Suessiales</taxon>
        <taxon>Symbiodiniaceae</taxon>
        <taxon>Symbiodinium</taxon>
    </lineage>
</organism>
<reference evidence="9" key="1">
    <citation type="submission" date="2021-02" db="EMBL/GenBank/DDBJ databases">
        <authorList>
            <person name="Dougan E. K."/>
            <person name="Rhodes N."/>
            <person name="Thang M."/>
            <person name="Chan C."/>
        </authorList>
    </citation>
    <scope>NUCLEOTIDE SEQUENCE</scope>
</reference>
<dbReference type="PROSITE" id="PS00134">
    <property type="entry name" value="TRYPSIN_HIS"/>
    <property type="match status" value="1"/>
</dbReference>
<evidence type="ECO:0000256" key="3">
    <source>
        <dbReference type="ARBA" id="ARBA00022729"/>
    </source>
</evidence>
<keyword evidence="5" id="KW-0720">Serine protease</keyword>
<dbReference type="PROSITE" id="PS00022">
    <property type="entry name" value="EGF_1"/>
    <property type="match status" value="1"/>
</dbReference>
<keyword evidence="10" id="KW-1185">Reference proteome</keyword>
<dbReference type="Pfam" id="PF00089">
    <property type="entry name" value="Trypsin"/>
    <property type="match status" value="1"/>
</dbReference>
<dbReference type="InterPro" id="IPR001314">
    <property type="entry name" value="Peptidase_S1A"/>
</dbReference>
<name>A0A812NK53_9DINO</name>
<dbReference type="SUPFAM" id="SSF50494">
    <property type="entry name" value="Trypsin-like serine proteases"/>
    <property type="match status" value="1"/>
</dbReference>
<evidence type="ECO:0000256" key="7">
    <source>
        <dbReference type="SAM" id="SignalP"/>
    </source>
</evidence>
<dbReference type="InterPro" id="IPR028994">
    <property type="entry name" value="Integrin_alpha_N"/>
</dbReference>
<dbReference type="PRINTS" id="PR00722">
    <property type="entry name" value="CHYMOTRYPSIN"/>
</dbReference>
<feature type="transmembrane region" description="Helical" evidence="6">
    <location>
        <begin position="1251"/>
        <end position="1273"/>
    </location>
</feature>
<evidence type="ECO:0000256" key="4">
    <source>
        <dbReference type="ARBA" id="ARBA00023157"/>
    </source>
</evidence>
<comment type="subcellular location">
    <subcellularLocation>
        <location evidence="1">Secreted</location>
    </subcellularLocation>
</comment>
<keyword evidence="6" id="KW-0812">Transmembrane</keyword>
<dbReference type="Gene3D" id="2.40.10.10">
    <property type="entry name" value="Trypsin-like serine proteases"/>
    <property type="match status" value="1"/>
</dbReference>
<feature type="transmembrane region" description="Helical" evidence="6">
    <location>
        <begin position="1285"/>
        <end position="1304"/>
    </location>
</feature>
<evidence type="ECO:0000313" key="10">
    <source>
        <dbReference type="Proteomes" id="UP000604046"/>
    </source>
</evidence>
<keyword evidence="6" id="KW-0472">Membrane</keyword>
<dbReference type="SMART" id="SM00020">
    <property type="entry name" value="Tryp_SPc"/>
    <property type="match status" value="1"/>
</dbReference>
<dbReference type="InterPro" id="IPR001254">
    <property type="entry name" value="Trypsin_dom"/>
</dbReference>
<dbReference type="InterPro" id="IPR000742">
    <property type="entry name" value="EGF"/>
</dbReference>
<dbReference type="GO" id="GO:0006508">
    <property type="term" value="P:proteolysis"/>
    <property type="evidence" value="ECO:0007669"/>
    <property type="project" value="UniProtKB-KW"/>
</dbReference>
<dbReference type="PANTHER" id="PTHR46580">
    <property type="entry name" value="SENSOR KINASE-RELATED"/>
    <property type="match status" value="1"/>
</dbReference>
<feature type="transmembrane region" description="Helical" evidence="6">
    <location>
        <begin position="1131"/>
        <end position="1155"/>
    </location>
</feature>
<keyword evidence="5" id="KW-0645">Protease</keyword>
<dbReference type="OrthoDB" id="5565075at2759"/>
<dbReference type="InterPro" id="IPR043504">
    <property type="entry name" value="Peptidase_S1_PA_chymotrypsin"/>
</dbReference>
<evidence type="ECO:0000256" key="5">
    <source>
        <dbReference type="RuleBase" id="RU363034"/>
    </source>
</evidence>
<sequence length="1605" mass="177933">MVLLRCAPFMVLRAVAFVSPAVLPPQSLLHTNSSCPQGFKACGHCQCVPEADCDACRGPMVHDVHARNSTKVSSKMEGCPPENVDCGNYTCVPPTMCAEKGLLEAESTARRSKVPGCPEDFTDCGICACVPGNVCSRCPRIIAFSFTAGTSSAMPNETYNESGLQDTWDPALSAEPAEDRIWSQDGTARPVSWSRYTSTFPFLVALKAINRWGGRYHLCGGTLIRETHVLTAAHCFRKNGGWDKNPEDIEVWWGHGNNDWISSKVDLIVTPALFNEQQSWDHDVAVLRLSRRFAGAPRVRLSHRSSYALGSGALIAGWGMVDEAMTNMPIDKLKEAQKNIAATSHCHRFDSKFQGQNIICTTSWKSGIGKGDSGGPMLQNGYQIGICSHHFRRSGFSYFDAFTRVSSYTDWIDGVLPVVQLLVLMHVAPLPGMGPIGMCVNSDSSGKFWWLGFLKVEAADWDGDGDLDLVVARQTGQDIGSFHLLEQVGGTFEIQNGSRDPFQQITPQTNFWWKKAFAAADWDLDGDVDLLVQKDGFVHFLERLADGSLGHPQAFLETFDAESLGSMGQRALALGDFDQDGDLDLLLEGPDYGIRYFEHLADGNVSERTGMKHLFQGVLQPVDWNGDGLLDLIVKNVGWDHGPTENLLFFEHTLDGSFMHRQGNFPHFSNQSFTSADWNGDGLQDMLVSNEDGSIQLVSSMLDSRFFERTKSESVFSAVRIEWSKIDPSLVDWNGDGLLDLVLTSPHKEYGTRVLEGSASGLHEVEPPPLEHTFEGLAHTKLLDVNGDGRTDAVGCVGGAGGCDVGVRPFSLVYFERLQNGSLQQKAGKANPFWKLNEGFRESGLGGDDFELADLDYDGDLDLVVCTDTSLLFFEQTSSEWLAREALPVSLSGYKCALRAFDYNGDMRMDLLLGTDDRLLVLEGLGSFRLRELPQSENPFRDIELNCYLSIGLAVGDWNGDGIADVLVSEANPDWKGLRFFEKGFCTKRETCRYQFLDCSGCAADFYRAETRNIYSSNVCSTRGKCHDDDLARTESAQHGNGSCLCQEPFFGANCELGGCPAGYEYVQRKHWTCVACQKGWYKQAVGNNVPCSPCQANRFMPVLGGASCLRCEDMWLRVQVNKEKTACTRAMVNVLAIPTAFILAAGFFVMLPYVSGLPLAVRDVRLGQEGVMVTTKVRHWMLSGKRKMHLRFEQTGHPLLDGQEFRVQIWNDIQFLLLDVKDDVALSKDIETSRGTGHLKHRDSVFGRGIMIPFSLWQVLLVAGLVGVVALAELEEMTGNFRLTLTEAAMLVLGALTAVLVHWRQQGKQQTGKLDLDLQDFAKRMQKLNPNPKASDRGASRALSASQLLDFYHSFQEHILNRNMYYLCSNIVQPLTKPWQLSYADVVGPSKMQWFVSHYWGTPFAHFVETIRKHAEGSLGARVTELRSVTYWICTFSNNQWKVQEELGETWEFSSFYLALRSAGYKGTVMVLDEAVRPLTRSWCLFELLQTATLSREKKLQGLFLGTPSGIMNLGQCNMDLAFTISQKLSSLKLQDASASSLEDKKMIDDLVRAQPGGFDQVNKFLIQAVSEALDATQTRFQADLATLQKGLSAYICADKTEPD</sequence>
<dbReference type="PROSITE" id="PS01186">
    <property type="entry name" value="EGF_2"/>
    <property type="match status" value="1"/>
</dbReference>
<dbReference type="Pfam" id="PF13517">
    <property type="entry name" value="FG-GAP_3"/>
    <property type="match status" value="3"/>
</dbReference>